<evidence type="ECO:0000313" key="1">
    <source>
        <dbReference type="EMBL" id="TET09557.1"/>
    </source>
</evidence>
<proteinExistence type="predicted"/>
<organism evidence="1 2">
    <name type="scientific">Aerophobetes bacterium</name>
    <dbReference type="NCBI Taxonomy" id="2030807"/>
    <lineage>
        <taxon>Bacteria</taxon>
        <taxon>Candidatus Aerophobota</taxon>
    </lineage>
</organism>
<gene>
    <name evidence="1" type="ORF">E3J84_05035</name>
</gene>
<dbReference type="Pfam" id="PF03683">
    <property type="entry name" value="UPF0175"/>
    <property type="match status" value="1"/>
</dbReference>
<reference evidence="1 2" key="1">
    <citation type="submission" date="2019-03" db="EMBL/GenBank/DDBJ databases">
        <title>Metabolic potential of uncultured bacteria and archaea associated with petroleum seepage in deep-sea sediments.</title>
        <authorList>
            <person name="Dong X."/>
            <person name="Hubert C."/>
        </authorList>
    </citation>
    <scope>NUCLEOTIDE SEQUENCE [LARGE SCALE GENOMIC DNA]</scope>
    <source>
        <strain evidence="1">E44_bin7</strain>
    </source>
</reference>
<accession>A0A523RUW0</accession>
<dbReference type="Proteomes" id="UP000316360">
    <property type="component" value="Unassembled WGS sequence"/>
</dbReference>
<evidence type="ECO:0000313" key="2">
    <source>
        <dbReference type="Proteomes" id="UP000316360"/>
    </source>
</evidence>
<sequence>MNVMSLRLKEKEVKLIEEMARKEGKDKSTISRQLIGYGLTYLMIRLYREGRLSLEKVAEKLDLSISETIDLLSEFGIKAPIDYEDYLKGYEVLKEAL</sequence>
<dbReference type="InterPro" id="IPR005368">
    <property type="entry name" value="UPF0175"/>
</dbReference>
<name>A0A523RUW0_UNCAE</name>
<dbReference type="EMBL" id="SOKJ01000283">
    <property type="protein sequence ID" value="TET09557.1"/>
    <property type="molecule type" value="Genomic_DNA"/>
</dbReference>
<protein>
    <submittedName>
        <fullName evidence="1">Ribbon-helix-helix protein, CopG family</fullName>
    </submittedName>
</protein>
<comment type="caution">
    <text evidence="1">The sequence shown here is derived from an EMBL/GenBank/DDBJ whole genome shotgun (WGS) entry which is preliminary data.</text>
</comment>
<dbReference type="AlphaFoldDB" id="A0A523RUW0"/>